<dbReference type="OrthoDB" id="9810148at2"/>
<gene>
    <name evidence="11" type="primary">dnaX</name>
    <name evidence="14" type="ORF">LF41_205</name>
</gene>
<dbReference type="Pfam" id="PF12170">
    <property type="entry name" value="DNA_pol3_tau_5"/>
    <property type="match status" value="1"/>
</dbReference>
<comment type="similarity">
    <text evidence="1 11">Belongs to the DnaX/STICHEL family.</text>
</comment>
<evidence type="ECO:0000256" key="3">
    <source>
        <dbReference type="ARBA" id="ARBA00022695"/>
    </source>
</evidence>
<dbReference type="PATRIC" id="fig|1300345.3.peg.1883"/>
<keyword evidence="2 11" id="KW-0808">Transferase</keyword>
<dbReference type="Pfam" id="PF13177">
    <property type="entry name" value="DNA_pol3_delta2"/>
    <property type="match status" value="1"/>
</dbReference>
<evidence type="ECO:0000313" key="15">
    <source>
        <dbReference type="Proteomes" id="UP000030518"/>
    </source>
</evidence>
<comment type="function">
    <text evidence="11">DNA polymerase III is a complex, multichain enzyme responsible for most of the replicative synthesis in bacteria. This DNA polymerase also exhibits 3' to 5' exonuclease activity.</text>
</comment>
<evidence type="ECO:0000256" key="10">
    <source>
        <dbReference type="ARBA" id="ARBA00049244"/>
    </source>
</evidence>
<dbReference type="NCBIfam" id="TIGR02397">
    <property type="entry name" value="dnaX_nterm"/>
    <property type="match status" value="1"/>
</dbReference>
<dbReference type="PANTHER" id="PTHR11669">
    <property type="entry name" value="REPLICATION FACTOR C / DNA POLYMERASE III GAMMA-TAU SUBUNIT"/>
    <property type="match status" value="1"/>
</dbReference>
<dbReference type="Gene3D" id="1.20.272.10">
    <property type="match status" value="1"/>
</dbReference>
<keyword evidence="15" id="KW-1185">Reference proteome</keyword>
<evidence type="ECO:0000256" key="11">
    <source>
        <dbReference type="RuleBase" id="RU364063"/>
    </source>
</evidence>
<dbReference type="FunFam" id="3.40.50.300:FF:000014">
    <property type="entry name" value="DNA polymerase III subunit gamma/tau"/>
    <property type="match status" value="1"/>
</dbReference>
<accession>A0A0A2WL20</accession>
<feature type="compositionally biased region" description="Low complexity" evidence="12">
    <location>
        <begin position="429"/>
        <end position="446"/>
    </location>
</feature>
<reference evidence="14 15" key="1">
    <citation type="submission" date="2014-09" db="EMBL/GenBank/DDBJ databases">
        <title>Genome sequences of Lysobacter dokdonensis DS-58.</title>
        <authorList>
            <person name="Kim J.F."/>
            <person name="Kwak M.-J."/>
        </authorList>
    </citation>
    <scope>NUCLEOTIDE SEQUENCE [LARGE SCALE GENOMIC DNA]</scope>
    <source>
        <strain evidence="14 15">DS-58</strain>
    </source>
</reference>
<dbReference type="SUPFAM" id="SSF52540">
    <property type="entry name" value="P-loop containing nucleoside triphosphate hydrolases"/>
    <property type="match status" value="1"/>
</dbReference>
<keyword evidence="4 11" id="KW-0235">DNA replication</keyword>
<dbReference type="InterPro" id="IPR021029">
    <property type="entry name" value="DNA_pol_III_tau_dom-5"/>
</dbReference>
<organism evidence="14 15">
    <name type="scientific">Lysobacter dokdonensis DS-58</name>
    <dbReference type="NCBI Taxonomy" id="1300345"/>
    <lineage>
        <taxon>Bacteria</taxon>
        <taxon>Pseudomonadati</taxon>
        <taxon>Pseudomonadota</taxon>
        <taxon>Gammaproteobacteria</taxon>
        <taxon>Lysobacterales</taxon>
        <taxon>Lysobacteraceae</taxon>
        <taxon>Noviluteimonas</taxon>
    </lineage>
</organism>
<proteinExistence type="inferred from homology"/>
<dbReference type="GO" id="GO:0006261">
    <property type="term" value="P:DNA-templated DNA replication"/>
    <property type="evidence" value="ECO:0007669"/>
    <property type="project" value="TreeGrafter"/>
</dbReference>
<comment type="subunit">
    <text evidence="11">DNA polymerase III contains a core (composed of alpha, epsilon and theta chains) that associates with a tau subunit. This core dimerizes to form the POLIII' complex. PolIII' associates with the gamma complex (composed of gamma, delta, delta', psi and chi chains) and with the beta chain to form the complete DNA polymerase III complex.</text>
</comment>
<evidence type="ECO:0000259" key="13">
    <source>
        <dbReference type="SMART" id="SM00382"/>
    </source>
</evidence>
<dbReference type="NCBIfam" id="NF004046">
    <property type="entry name" value="PRK05563.1"/>
    <property type="match status" value="1"/>
</dbReference>
<dbReference type="GO" id="GO:0003887">
    <property type="term" value="F:DNA-directed DNA polymerase activity"/>
    <property type="evidence" value="ECO:0007669"/>
    <property type="project" value="UniProtKB-KW"/>
</dbReference>
<evidence type="ECO:0000256" key="1">
    <source>
        <dbReference type="ARBA" id="ARBA00006360"/>
    </source>
</evidence>
<evidence type="ECO:0000256" key="5">
    <source>
        <dbReference type="ARBA" id="ARBA00022723"/>
    </source>
</evidence>
<dbReference type="AlphaFoldDB" id="A0A0A2WL20"/>
<feature type="region of interest" description="Disordered" evidence="12">
    <location>
        <begin position="361"/>
        <end position="449"/>
    </location>
</feature>
<dbReference type="GO" id="GO:0005524">
    <property type="term" value="F:ATP binding"/>
    <property type="evidence" value="ECO:0007669"/>
    <property type="project" value="UniProtKB-KW"/>
</dbReference>
<name>A0A0A2WL20_9GAMM</name>
<dbReference type="GO" id="GO:0003677">
    <property type="term" value="F:DNA binding"/>
    <property type="evidence" value="ECO:0007669"/>
    <property type="project" value="InterPro"/>
</dbReference>
<dbReference type="InterPro" id="IPR003593">
    <property type="entry name" value="AAA+_ATPase"/>
</dbReference>
<keyword evidence="8 11" id="KW-0067">ATP-binding</keyword>
<dbReference type="FunFam" id="1.20.272.10:FF:000003">
    <property type="entry name" value="DNA polymerase III subunit gamma/tau"/>
    <property type="match status" value="1"/>
</dbReference>
<keyword evidence="3 11" id="KW-0548">Nucleotidyltransferase</keyword>
<evidence type="ECO:0000256" key="7">
    <source>
        <dbReference type="ARBA" id="ARBA00022833"/>
    </source>
</evidence>
<dbReference type="Gene3D" id="3.30.300.150">
    <property type="entry name" value="DNA polymerase III, tau subunit, domain V"/>
    <property type="match status" value="1"/>
</dbReference>
<sequence length="575" mass="61235">MSYLVLARKWRPRRFAELVGQEHVVRALTNALDTGRVHHAFLFTGTRGVGKTTIARIFAKSLNCERGTSAEPCGECNACRDIDAGRFVDLLEIDAASNTGVDDVRELIDNAQYMPSRGRVKVYLIDEVHMLSKSAFNALLKTLEEPPGHVKFLLATTDPQKLPVTVLSRCLQFNLKRLDEAQITGQITKILEAEAIPAQPGAIRQLARAADGSLRDGLSLLDQAIAYTGSQLDDAAVAAMLGTVDRTQIAGLLDALADGEGARMLEIVGTLADFSPDWNGVLDALADALHRVQVRQLVPDAEVAEDAVPVDALAAKLRPELVQLWFQMALNGRRDLSLAPSPRAGFEMTVLRMLAFRPGAVTAGDTGTGKRESGAASGGDVRGPKAAREALSMSAPAPAPRTAPPAAPIREAAPASLPPSRAPEARVESTPPAAPVSHAPPSSSTTLDASTWPDIAANLGLGGPAKELAAHAGFVDYEDGVLRLSLSQADDHLKADGLVKRLADALSRTLGTTPQIKFEAQAARGETLHQRTARERDARQVAAEAAFVADPDVQRLMQRHGATVVPDSIRPFDDA</sequence>
<dbReference type="InterPro" id="IPR022754">
    <property type="entry name" value="DNA_pol_III_gamma-3"/>
</dbReference>
<protein>
    <recommendedName>
        <fullName evidence="11">DNA polymerase III subunit gamma/tau</fullName>
        <ecNumber evidence="11">2.7.7.7</ecNumber>
    </recommendedName>
</protein>
<dbReference type="SMART" id="SM00382">
    <property type="entry name" value="AAA"/>
    <property type="match status" value="1"/>
</dbReference>
<dbReference type="PANTHER" id="PTHR11669:SF0">
    <property type="entry name" value="PROTEIN STICHEL-LIKE 2"/>
    <property type="match status" value="1"/>
</dbReference>
<dbReference type="Proteomes" id="UP000030518">
    <property type="component" value="Unassembled WGS sequence"/>
</dbReference>
<dbReference type="GO" id="GO:0009360">
    <property type="term" value="C:DNA polymerase III complex"/>
    <property type="evidence" value="ECO:0007669"/>
    <property type="project" value="InterPro"/>
</dbReference>
<evidence type="ECO:0000256" key="6">
    <source>
        <dbReference type="ARBA" id="ARBA00022741"/>
    </source>
</evidence>
<evidence type="ECO:0000256" key="2">
    <source>
        <dbReference type="ARBA" id="ARBA00022679"/>
    </source>
</evidence>
<dbReference type="SUPFAM" id="SSF48019">
    <property type="entry name" value="post-AAA+ oligomerization domain-like"/>
    <property type="match status" value="1"/>
</dbReference>
<comment type="caution">
    <text evidence="14">The sequence shown here is derived from an EMBL/GenBank/DDBJ whole genome shotgun (WGS) entry which is preliminary data.</text>
</comment>
<evidence type="ECO:0000256" key="9">
    <source>
        <dbReference type="ARBA" id="ARBA00022932"/>
    </source>
</evidence>
<keyword evidence="9 11" id="KW-0239">DNA-directed DNA polymerase</keyword>
<dbReference type="CDD" id="cd18137">
    <property type="entry name" value="HLD_clamp_pol_III_gamma_tau"/>
    <property type="match status" value="1"/>
</dbReference>
<feature type="compositionally biased region" description="Pro residues" evidence="12">
    <location>
        <begin position="397"/>
        <end position="407"/>
    </location>
</feature>
<dbReference type="GO" id="GO:0046872">
    <property type="term" value="F:metal ion binding"/>
    <property type="evidence" value="ECO:0007669"/>
    <property type="project" value="UniProtKB-KW"/>
</dbReference>
<comment type="catalytic activity">
    <reaction evidence="10 11">
        <text>DNA(n) + a 2'-deoxyribonucleoside 5'-triphosphate = DNA(n+1) + diphosphate</text>
        <dbReference type="Rhea" id="RHEA:22508"/>
        <dbReference type="Rhea" id="RHEA-COMP:17339"/>
        <dbReference type="Rhea" id="RHEA-COMP:17340"/>
        <dbReference type="ChEBI" id="CHEBI:33019"/>
        <dbReference type="ChEBI" id="CHEBI:61560"/>
        <dbReference type="ChEBI" id="CHEBI:173112"/>
        <dbReference type="EC" id="2.7.7.7"/>
    </reaction>
</comment>
<dbReference type="CDD" id="cd00009">
    <property type="entry name" value="AAA"/>
    <property type="match status" value="1"/>
</dbReference>
<feature type="domain" description="AAA+ ATPase" evidence="13">
    <location>
        <begin position="37"/>
        <end position="188"/>
    </location>
</feature>
<evidence type="ECO:0000256" key="12">
    <source>
        <dbReference type="SAM" id="MobiDB-lite"/>
    </source>
</evidence>
<dbReference type="EMBL" id="JRKJ01000011">
    <property type="protein sequence ID" value="KGQ18965.1"/>
    <property type="molecule type" value="Genomic_DNA"/>
</dbReference>
<keyword evidence="7" id="KW-0862">Zinc</keyword>
<dbReference type="RefSeq" id="WP_036169082.1">
    <property type="nucleotide sequence ID" value="NZ_JRKJ01000011.1"/>
</dbReference>
<evidence type="ECO:0000256" key="4">
    <source>
        <dbReference type="ARBA" id="ARBA00022705"/>
    </source>
</evidence>
<keyword evidence="5" id="KW-0479">Metal-binding</keyword>
<dbReference type="InterPro" id="IPR012763">
    <property type="entry name" value="DNA_pol_III_sug/sutau_N"/>
</dbReference>
<dbReference type="eggNOG" id="COG2812">
    <property type="taxonomic scope" value="Bacteria"/>
</dbReference>
<dbReference type="InterPro" id="IPR050238">
    <property type="entry name" value="DNA_Rep/Repair_Clamp_Loader"/>
</dbReference>
<dbReference type="InterPro" id="IPR001270">
    <property type="entry name" value="ClpA/B"/>
</dbReference>
<dbReference type="InterPro" id="IPR027417">
    <property type="entry name" value="P-loop_NTPase"/>
</dbReference>
<dbReference type="FunFam" id="1.10.8.60:FF:000013">
    <property type="entry name" value="DNA polymerase III subunit gamma/tau"/>
    <property type="match status" value="1"/>
</dbReference>
<dbReference type="EC" id="2.7.7.7" evidence="11"/>
<dbReference type="PRINTS" id="PR00300">
    <property type="entry name" value="CLPPROTEASEA"/>
</dbReference>
<evidence type="ECO:0000256" key="8">
    <source>
        <dbReference type="ARBA" id="ARBA00022840"/>
    </source>
</evidence>
<dbReference type="Pfam" id="PF12169">
    <property type="entry name" value="DNA_pol3_gamma3"/>
    <property type="match status" value="1"/>
</dbReference>
<dbReference type="Gene3D" id="1.10.8.60">
    <property type="match status" value="1"/>
</dbReference>
<dbReference type="Gene3D" id="3.40.50.300">
    <property type="entry name" value="P-loop containing nucleotide triphosphate hydrolases"/>
    <property type="match status" value="1"/>
</dbReference>
<keyword evidence="6 11" id="KW-0547">Nucleotide-binding</keyword>
<evidence type="ECO:0000313" key="14">
    <source>
        <dbReference type="EMBL" id="KGQ18965.1"/>
    </source>
</evidence>
<dbReference type="Pfam" id="PF22608">
    <property type="entry name" value="DNAX_ATPase_lid"/>
    <property type="match status" value="1"/>
</dbReference>
<dbReference type="InterPro" id="IPR038249">
    <property type="entry name" value="PolIII_tau_V_sf"/>
</dbReference>
<dbReference type="NCBIfam" id="NF005942">
    <property type="entry name" value="PRK07994.1"/>
    <property type="match status" value="1"/>
</dbReference>
<dbReference type="InterPro" id="IPR045085">
    <property type="entry name" value="HLD_clamp_pol_III_gamma_tau"/>
</dbReference>
<dbReference type="InterPro" id="IPR008921">
    <property type="entry name" value="DNA_pol3_clamp-load_cplx_C"/>
</dbReference>
<dbReference type="STRING" id="1300345.LF41_205"/>